<evidence type="ECO:0000313" key="2">
    <source>
        <dbReference type="Proteomes" id="UP000006639"/>
    </source>
</evidence>
<dbReference type="EMBL" id="CP002130">
    <property type="protein sequence ID" value="AEI89200.1"/>
    <property type="molecule type" value="Genomic_DNA"/>
</dbReference>
<proteinExistence type="predicted"/>
<organism evidence="1 2">
    <name type="scientific">Midichloria mitochondrii (strain IricVA)</name>
    <dbReference type="NCBI Taxonomy" id="696127"/>
    <lineage>
        <taxon>Bacteria</taxon>
        <taxon>Pseudomonadati</taxon>
        <taxon>Pseudomonadota</taxon>
        <taxon>Alphaproteobacteria</taxon>
        <taxon>Rickettsiales</taxon>
        <taxon>Candidatus Midichloriaceae</taxon>
        <taxon>Candidatus Midichloria</taxon>
    </lineage>
</organism>
<accession>F7XX01</accession>
<evidence type="ECO:0000313" key="1">
    <source>
        <dbReference type="EMBL" id="AEI89200.1"/>
    </source>
</evidence>
<dbReference type="AlphaFoldDB" id="F7XX01"/>
<dbReference type="Proteomes" id="UP000006639">
    <property type="component" value="Chromosome"/>
</dbReference>
<keyword evidence="2" id="KW-1185">Reference proteome</keyword>
<dbReference type="STRING" id="696127.midi_00916"/>
<dbReference type="KEGG" id="mmn:midi_00916"/>
<sequence>MKNAYTSFPRIACKFFSPARTPLQLGVKDQDIDLSQEFHLFPAAEEYIEYEHLLLKIDRLKSQIAKL</sequence>
<name>F7XX01_MIDMI</name>
<dbReference type="HOGENOM" id="CLU_2807693_0_0_5"/>
<reference evidence="1 2" key="1">
    <citation type="journal article" date="2011" name="Mol. Biol. Evol.">
        <title>Phylogenomic evidence for the presence of a flagellum and cbb3 oxidase in the free-living mitochondrial ancestor.</title>
        <authorList>
            <person name="Sassera D."/>
            <person name="Lo N."/>
            <person name="Epis S."/>
            <person name="D'Auria G."/>
            <person name="Montagna M."/>
            <person name="Comandatore F."/>
            <person name="Horner D."/>
            <person name="Pereto J."/>
            <person name="Luciano A.M."/>
            <person name="Franciosi F."/>
            <person name="Ferri E."/>
            <person name="Crotti E."/>
            <person name="Bazzocchi C."/>
            <person name="Daffonchio D."/>
            <person name="Sacchi L."/>
            <person name="Moya A."/>
            <person name="Latorre A."/>
            <person name="Bandi C."/>
        </authorList>
    </citation>
    <scope>NUCLEOTIDE SEQUENCE [LARGE SCALE GENOMIC DNA]</scope>
    <source>
        <strain evidence="1 2">IricVA</strain>
    </source>
</reference>
<protein>
    <submittedName>
        <fullName evidence="1">Uncharacterized protein</fullName>
    </submittedName>
</protein>
<gene>
    <name evidence="1" type="ordered locus">midi_00916</name>
</gene>